<evidence type="ECO:0000256" key="1">
    <source>
        <dbReference type="ARBA" id="ARBA00004340"/>
    </source>
</evidence>
<name>A0A225WEN7_9STRA</name>
<dbReference type="InterPro" id="IPR054463">
    <property type="entry name" value="PexRD54_WY"/>
</dbReference>
<dbReference type="EMBL" id="NBNE01001145">
    <property type="protein sequence ID" value="OWZ15330.1"/>
    <property type="molecule type" value="Genomic_DNA"/>
</dbReference>
<evidence type="ECO:0000313" key="9">
    <source>
        <dbReference type="Proteomes" id="UP000198211"/>
    </source>
</evidence>
<evidence type="ECO:0000256" key="5">
    <source>
        <dbReference type="ARBA" id="ARBA00022729"/>
    </source>
</evidence>
<evidence type="ECO:0000256" key="2">
    <source>
        <dbReference type="ARBA" id="ARBA00004613"/>
    </source>
</evidence>
<keyword evidence="9" id="KW-1185">Reference proteome</keyword>
<evidence type="ECO:0000256" key="3">
    <source>
        <dbReference type="ARBA" id="ARBA00010400"/>
    </source>
</evidence>
<dbReference type="Pfam" id="PF22748">
    <property type="entry name" value="PexRD54_WY"/>
    <property type="match status" value="1"/>
</dbReference>
<dbReference type="AlphaFoldDB" id="A0A225WEN7"/>
<organism evidence="8 9">
    <name type="scientific">Phytophthora megakarya</name>
    <dbReference type="NCBI Taxonomy" id="4795"/>
    <lineage>
        <taxon>Eukaryota</taxon>
        <taxon>Sar</taxon>
        <taxon>Stramenopiles</taxon>
        <taxon>Oomycota</taxon>
        <taxon>Peronosporomycetes</taxon>
        <taxon>Peronosporales</taxon>
        <taxon>Peronosporaceae</taxon>
        <taxon>Phytophthora</taxon>
    </lineage>
</organism>
<reference evidence="9" key="1">
    <citation type="submission" date="2017-03" db="EMBL/GenBank/DDBJ databases">
        <title>Phytopthora megakarya and P. palmivora, two closely related causual agents of cacao black pod achieved similar genome size and gene model numbers by different mechanisms.</title>
        <authorList>
            <person name="Ali S."/>
            <person name="Shao J."/>
            <person name="Larry D.J."/>
            <person name="Kronmiller B."/>
            <person name="Shen D."/>
            <person name="Strem M.D."/>
            <person name="Melnick R.L."/>
            <person name="Guiltinan M.J."/>
            <person name="Tyler B.M."/>
            <person name="Meinhardt L.W."/>
            <person name="Bailey B.A."/>
        </authorList>
    </citation>
    <scope>NUCLEOTIDE SEQUENCE [LARGE SCALE GENOMIC DNA]</scope>
    <source>
        <strain evidence="9">zdho120</strain>
    </source>
</reference>
<gene>
    <name evidence="8" type="ORF">PHMEG_00011041</name>
</gene>
<accession>A0A225WEN7</accession>
<sequence>MLHGWLKDKKTADEAFVRLRLDTTADKLLDQPHFQTWINYANTLNTKTGGKSGSAMSKLTDYYYDAAVARMIESAKKKPGMKEFASDLQTQQFKYWFNGYLTDDPDYVFRALVLAFKVRFRKGNVLDDPLFFTWMNYVKFHDKNTKNQPAGYLTTLKNYYDDGAITILVRMAKKKPSTLEFANKLRDEQIQGWILSGKSPSKVWDIIKGGIVGKKVLGSPEFKALTVYLDRFNKAYPDKKTTSVSILKEYYGKKGPTRAIIEALTSKDPENKNIAKQVETALFGIWLTKYDPTDVFRMLRLNQSPNKLLQNPLLSIWVKYMNAFNSKNPDKRMMMIDTMRTELGDKRVRNILMEAKTDSGLKVLATKLENELHIKLAAEGKTLEATVGVI</sequence>
<evidence type="ECO:0000259" key="7">
    <source>
        <dbReference type="Pfam" id="PF22748"/>
    </source>
</evidence>
<keyword evidence="4" id="KW-0964">Secreted</keyword>
<dbReference type="Proteomes" id="UP000198211">
    <property type="component" value="Unassembled WGS sequence"/>
</dbReference>
<comment type="subcellular location">
    <subcellularLocation>
        <location evidence="1">Host cell</location>
    </subcellularLocation>
    <subcellularLocation>
        <location evidence="2">Secreted</location>
    </subcellularLocation>
</comment>
<dbReference type="GO" id="GO:0043657">
    <property type="term" value="C:host cell"/>
    <property type="evidence" value="ECO:0007669"/>
    <property type="project" value="UniProtKB-SubCell"/>
</dbReference>
<evidence type="ECO:0000256" key="4">
    <source>
        <dbReference type="ARBA" id="ARBA00022525"/>
    </source>
</evidence>
<evidence type="ECO:0000256" key="6">
    <source>
        <dbReference type="ARBA" id="ARBA00023026"/>
    </source>
</evidence>
<dbReference type="GO" id="GO:0005576">
    <property type="term" value="C:extracellular region"/>
    <property type="evidence" value="ECO:0007669"/>
    <property type="project" value="UniProtKB-SubCell"/>
</dbReference>
<dbReference type="OrthoDB" id="122386at2759"/>
<feature type="domain" description="RxLR effector PexRD54 WY" evidence="7">
    <location>
        <begin position="286"/>
        <end position="320"/>
    </location>
</feature>
<comment type="caution">
    <text evidence="8">The sequence shown here is derived from an EMBL/GenBank/DDBJ whole genome shotgun (WGS) entry which is preliminary data.</text>
</comment>
<evidence type="ECO:0000313" key="8">
    <source>
        <dbReference type="EMBL" id="OWZ15330.1"/>
    </source>
</evidence>
<proteinExistence type="inferred from homology"/>
<keyword evidence="6" id="KW-0843">Virulence</keyword>
<keyword evidence="5" id="KW-0732">Signal</keyword>
<protein>
    <recommendedName>
        <fullName evidence="7">RxLR effector PexRD54 WY domain-containing protein</fullName>
    </recommendedName>
</protein>
<comment type="similarity">
    <text evidence="3">Belongs to the RxLR effector family.</text>
</comment>